<organism evidence="2 3">
    <name type="scientific">Lentibacillus cibarius</name>
    <dbReference type="NCBI Taxonomy" id="2583219"/>
    <lineage>
        <taxon>Bacteria</taxon>
        <taxon>Bacillati</taxon>
        <taxon>Bacillota</taxon>
        <taxon>Bacilli</taxon>
        <taxon>Bacillales</taxon>
        <taxon>Bacillaceae</taxon>
        <taxon>Lentibacillus</taxon>
    </lineage>
</organism>
<feature type="domain" description="Enoyl reductase (ER)" evidence="1">
    <location>
        <begin position="10"/>
        <end position="306"/>
    </location>
</feature>
<comment type="caution">
    <text evidence="2">The sequence shown here is derived from an EMBL/GenBank/DDBJ whole genome shotgun (WGS) entry which is preliminary data.</text>
</comment>
<reference evidence="2 3" key="1">
    <citation type="submission" date="2019-05" db="EMBL/GenBank/DDBJ databases">
        <title>Genomic analysis of Lentibacillus sp. NKC220-2.</title>
        <authorList>
            <person name="Oh Y.J."/>
        </authorList>
    </citation>
    <scope>NUCLEOTIDE SEQUENCE [LARGE SCALE GENOMIC DNA]</scope>
    <source>
        <strain evidence="2 3">NKC220-2</strain>
    </source>
</reference>
<dbReference type="InterPro" id="IPR020843">
    <property type="entry name" value="ER"/>
</dbReference>
<dbReference type="OrthoDB" id="9792162at2"/>
<dbReference type="InterPro" id="IPR050700">
    <property type="entry name" value="YIM1/Zinc_Alcohol_DH_Fams"/>
</dbReference>
<dbReference type="CDD" id="cd05289">
    <property type="entry name" value="MDR_like_2"/>
    <property type="match status" value="1"/>
</dbReference>
<accession>A0A5S3QKE5</accession>
<dbReference type="Gene3D" id="3.90.180.10">
    <property type="entry name" value="Medium-chain alcohol dehydrogenases, catalytic domain"/>
    <property type="match status" value="1"/>
</dbReference>
<evidence type="ECO:0000313" key="3">
    <source>
        <dbReference type="Proteomes" id="UP000306980"/>
    </source>
</evidence>
<evidence type="ECO:0000313" key="2">
    <source>
        <dbReference type="EMBL" id="TMN21671.1"/>
    </source>
</evidence>
<dbReference type="PANTHER" id="PTHR11695:SF294">
    <property type="entry name" value="RETICULON-4-INTERACTING PROTEIN 1, MITOCHONDRIAL"/>
    <property type="match status" value="1"/>
</dbReference>
<dbReference type="Gene3D" id="3.40.50.720">
    <property type="entry name" value="NAD(P)-binding Rossmann-like Domain"/>
    <property type="match status" value="1"/>
</dbReference>
<dbReference type="GO" id="GO:0016491">
    <property type="term" value="F:oxidoreductase activity"/>
    <property type="evidence" value="ECO:0007669"/>
    <property type="project" value="InterPro"/>
</dbReference>
<protein>
    <submittedName>
        <fullName evidence="2">NADP-dependent oxidoreductase</fullName>
    </submittedName>
</protein>
<dbReference type="SUPFAM" id="SSF50129">
    <property type="entry name" value="GroES-like"/>
    <property type="match status" value="1"/>
</dbReference>
<sequence>MKAIVMEQYGHADVLNYTEIDEPELKPNDILIEIKATSVNPVDWQIREGYLQQAIPYEFPLIIGWDAAGVVKKIGSDVSKFSVGDEVYSSPDMMRNGTYAEYVAVDENMVAKKPRNLTFEEAASIPLVGLTAWTCLVDVAKMTAGERVFIQGGPGGVGSFAIQLAKAYGCWVATTGSGKNVDFLKQLGADQVINYEEENFEDVLSPVDIVLDTLGGDVQNRSFKVLKKGGRLTSTTTAPDEQLANDYEVNAYQVSMGRDGKTLAKIAELLESEKIKPVVEHVMNLSDVKEGHRMSATGHARGKIVLKVH</sequence>
<dbReference type="PANTHER" id="PTHR11695">
    <property type="entry name" value="ALCOHOL DEHYDROGENASE RELATED"/>
    <property type="match status" value="1"/>
</dbReference>
<dbReference type="SMART" id="SM00829">
    <property type="entry name" value="PKS_ER"/>
    <property type="match status" value="1"/>
</dbReference>
<dbReference type="AlphaFoldDB" id="A0A5S3QKE5"/>
<name>A0A5S3QKE5_9BACI</name>
<dbReference type="InterPro" id="IPR011032">
    <property type="entry name" value="GroES-like_sf"/>
</dbReference>
<dbReference type="Pfam" id="PF13602">
    <property type="entry name" value="ADH_zinc_N_2"/>
    <property type="match status" value="1"/>
</dbReference>
<evidence type="ECO:0000259" key="1">
    <source>
        <dbReference type="SMART" id="SM00829"/>
    </source>
</evidence>
<dbReference type="EMBL" id="VCIA01000001">
    <property type="protein sequence ID" value="TMN21671.1"/>
    <property type="molecule type" value="Genomic_DNA"/>
</dbReference>
<dbReference type="InterPro" id="IPR013154">
    <property type="entry name" value="ADH-like_N"/>
</dbReference>
<dbReference type="Proteomes" id="UP000306980">
    <property type="component" value="Unassembled WGS sequence"/>
</dbReference>
<dbReference type="RefSeq" id="WP_138602307.1">
    <property type="nucleotide sequence ID" value="NZ_VCIA01000001.1"/>
</dbReference>
<dbReference type="SUPFAM" id="SSF51735">
    <property type="entry name" value="NAD(P)-binding Rossmann-fold domains"/>
    <property type="match status" value="1"/>
</dbReference>
<proteinExistence type="predicted"/>
<gene>
    <name evidence="2" type="ORF">FFL34_05770</name>
</gene>
<dbReference type="Pfam" id="PF08240">
    <property type="entry name" value="ADH_N"/>
    <property type="match status" value="1"/>
</dbReference>
<dbReference type="InterPro" id="IPR036291">
    <property type="entry name" value="NAD(P)-bd_dom_sf"/>
</dbReference>